<dbReference type="GO" id="GO:0042953">
    <property type="term" value="P:lipoprotein transport"/>
    <property type="evidence" value="ECO:0007669"/>
    <property type="project" value="InterPro"/>
</dbReference>
<dbReference type="PANTHER" id="PTHR30489:SF8">
    <property type="entry name" value="LIPOPROTEIN-RELEASING SYSTEM TRANSMEMBRANE PROTEIN LOLC"/>
    <property type="match status" value="1"/>
</dbReference>
<evidence type="ECO:0000256" key="2">
    <source>
        <dbReference type="ARBA" id="ARBA00005236"/>
    </source>
</evidence>
<feature type="transmembrane region" description="Helical" evidence="8">
    <location>
        <begin position="322"/>
        <end position="341"/>
    </location>
</feature>
<keyword evidence="3" id="KW-0813">Transport</keyword>
<dbReference type="InterPro" id="IPR051447">
    <property type="entry name" value="Lipoprotein-release_system"/>
</dbReference>
<evidence type="ECO:0000313" key="12">
    <source>
        <dbReference type="Proteomes" id="UP000275281"/>
    </source>
</evidence>
<protein>
    <submittedName>
        <fullName evidence="11">Lipoprotein-releasing ABC transporter permease subunit</fullName>
    </submittedName>
</protein>
<dbReference type="AlphaFoldDB" id="A0A3N5ZBY7"/>
<dbReference type="GO" id="GO:0044874">
    <property type="term" value="P:lipoprotein localization to outer membrane"/>
    <property type="evidence" value="ECO:0007669"/>
    <property type="project" value="TreeGrafter"/>
</dbReference>
<dbReference type="NCBIfam" id="TIGR02212">
    <property type="entry name" value="lolCE"/>
    <property type="match status" value="1"/>
</dbReference>
<evidence type="ECO:0000313" key="11">
    <source>
        <dbReference type="EMBL" id="RPJ67258.1"/>
    </source>
</evidence>
<evidence type="ECO:0000256" key="7">
    <source>
        <dbReference type="ARBA" id="ARBA00023136"/>
    </source>
</evidence>
<evidence type="ECO:0000256" key="4">
    <source>
        <dbReference type="ARBA" id="ARBA00022475"/>
    </source>
</evidence>
<comment type="similarity">
    <text evidence="2">Belongs to the ABC-4 integral membrane protein family. LolC/E subfamily.</text>
</comment>
<dbReference type="InterPro" id="IPR011925">
    <property type="entry name" value="LolCE_TM"/>
</dbReference>
<evidence type="ECO:0000256" key="5">
    <source>
        <dbReference type="ARBA" id="ARBA00022692"/>
    </source>
</evidence>
<feature type="transmembrane region" description="Helical" evidence="8">
    <location>
        <begin position="292"/>
        <end position="315"/>
    </location>
</feature>
<dbReference type="PANTHER" id="PTHR30489">
    <property type="entry name" value="LIPOPROTEIN-RELEASING SYSTEM TRANSMEMBRANE PROTEIN LOLE"/>
    <property type="match status" value="1"/>
</dbReference>
<evidence type="ECO:0000256" key="6">
    <source>
        <dbReference type="ARBA" id="ARBA00022989"/>
    </source>
</evidence>
<feature type="transmembrane region" description="Helical" evidence="8">
    <location>
        <begin position="22"/>
        <end position="48"/>
    </location>
</feature>
<accession>A0A3N5ZBY7</accession>
<name>A0A3N5ZBY7_9ALTE</name>
<comment type="subcellular location">
    <subcellularLocation>
        <location evidence="1">Cell membrane</location>
        <topology evidence="1">Multi-pass membrane protein</topology>
    </subcellularLocation>
</comment>
<keyword evidence="11" id="KW-0449">Lipoprotein</keyword>
<keyword evidence="7 8" id="KW-0472">Membrane</keyword>
<evidence type="ECO:0000256" key="8">
    <source>
        <dbReference type="SAM" id="Phobius"/>
    </source>
</evidence>
<sequence length="398" mass="43122">MLPTPSLFIAMRYAKSRQSNSFVAFINGFSVAGITLGLMALITVVSIMNGFEAQLKQRVLGVVPHIITESAVDSTVLSGRENVKGVMAFEEGEAIVQSSTELRGVMLQGVSEEGMRQHSIVTQNMFLGDFVFTEGQFHAVVGRALASQLGISVGDNVRVMIAGKTVYTPFGRVPSQRLVTVSGIFDLGSQVDDTVIFMHWQDVQKLKRTVSNESSQWRIFLDDAFQFESVENWLVSKGYTATSWRDRQGTLFDAVKMEKNLMFVMLLLIIAVAAFNIVSALVMVVSEKQADIAILQTQGMSPASIMNIFLINGLLNGVKGAVLGCLLGALCIIGINPLLAALNVPLALSVNGDAVPIVVDYGQIMLVVALSLGLCLLASFYPSIRAMRLQPAITLHNE</sequence>
<dbReference type="RefSeq" id="WP_124027161.1">
    <property type="nucleotide sequence ID" value="NZ_JBHRSN010000015.1"/>
</dbReference>
<gene>
    <name evidence="11" type="ORF">DRW07_06910</name>
</gene>
<dbReference type="OrthoDB" id="9808461at2"/>
<organism evidence="11 12">
    <name type="scientific">Alteromonas sediminis</name>
    <dbReference type="NCBI Taxonomy" id="2259342"/>
    <lineage>
        <taxon>Bacteria</taxon>
        <taxon>Pseudomonadati</taxon>
        <taxon>Pseudomonadota</taxon>
        <taxon>Gammaproteobacteria</taxon>
        <taxon>Alteromonadales</taxon>
        <taxon>Alteromonadaceae</taxon>
        <taxon>Alteromonas/Salinimonas group</taxon>
        <taxon>Alteromonas</taxon>
    </lineage>
</organism>
<reference evidence="11 12" key="1">
    <citation type="submission" date="2018-11" db="EMBL/GenBank/DDBJ databases">
        <authorList>
            <person name="Ye M.-Q."/>
            <person name="Du Z.-J."/>
        </authorList>
    </citation>
    <scope>NUCLEOTIDE SEQUENCE [LARGE SCALE GENOMIC DNA]</scope>
    <source>
        <strain evidence="11 12">U0105</strain>
    </source>
</reference>
<keyword evidence="6 8" id="KW-1133">Transmembrane helix</keyword>
<dbReference type="Pfam" id="PF02687">
    <property type="entry name" value="FtsX"/>
    <property type="match status" value="1"/>
</dbReference>
<evidence type="ECO:0000259" key="10">
    <source>
        <dbReference type="Pfam" id="PF12704"/>
    </source>
</evidence>
<comment type="caution">
    <text evidence="11">The sequence shown here is derived from an EMBL/GenBank/DDBJ whole genome shotgun (WGS) entry which is preliminary data.</text>
</comment>
<dbReference type="InterPro" id="IPR025857">
    <property type="entry name" value="MacB_PCD"/>
</dbReference>
<evidence type="ECO:0000256" key="3">
    <source>
        <dbReference type="ARBA" id="ARBA00022448"/>
    </source>
</evidence>
<feature type="domain" description="MacB-like periplasmic core" evidence="10">
    <location>
        <begin position="30"/>
        <end position="231"/>
    </location>
</feature>
<dbReference type="InterPro" id="IPR003838">
    <property type="entry name" value="ABC3_permease_C"/>
</dbReference>
<evidence type="ECO:0000256" key="1">
    <source>
        <dbReference type="ARBA" id="ARBA00004651"/>
    </source>
</evidence>
<feature type="domain" description="ABC3 transporter permease C-terminal" evidence="9">
    <location>
        <begin position="264"/>
        <end position="391"/>
    </location>
</feature>
<proteinExistence type="inferred from homology"/>
<dbReference type="Pfam" id="PF12704">
    <property type="entry name" value="MacB_PCD"/>
    <property type="match status" value="1"/>
</dbReference>
<dbReference type="GO" id="GO:0098797">
    <property type="term" value="C:plasma membrane protein complex"/>
    <property type="evidence" value="ECO:0007669"/>
    <property type="project" value="TreeGrafter"/>
</dbReference>
<dbReference type="Proteomes" id="UP000275281">
    <property type="component" value="Unassembled WGS sequence"/>
</dbReference>
<keyword evidence="4" id="KW-1003">Cell membrane</keyword>
<feature type="transmembrane region" description="Helical" evidence="8">
    <location>
        <begin position="361"/>
        <end position="381"/>
    </location>
</feature>
<dbReference type="EMBL" id="RPOK01000002">
    <property type="protein sequence ID" value="RPJ67258.1"/>
    <property type="molecule type" value="Genomic_DNA"/>
</dbReference>
<evidence type="ECO:0000259" key="9">
    <source>
        <dbReference type="Pfam" id="PF02687"/>
    </source>
</evidence>
<feature type="transmembrane region" description="Helical" evidence="8">
    <location>
        <begin position="261"/>
        <end position="286"/>
    </location>
</feature>
<keyword evidence="12" id="KW-1185">Reference proteome</keyword>
<keyword evidence="5 8" id="KW-0812">Transmembrane</keyword>